<sequence>MQRKQRVTVSESQGVRRSKYLGDLAGEHLAATDPLALARGRKGVEVPTTIEPEDVHAAKNIILVTNIEDVRPTVVEQDTRFAVWLERGQVENLRERGFRLAVSTQESDDDRVLGALDELAVADPRWSNIRLGLAEKPVAEVRAETRNLHSDFWRGVLNELFRGDEVRHTRESHLAEILEKRHHDLPISTKDGKNLGDHVSRREGLDVGVVPAVPLPRVLQFRRLHNVEAERVI</sequence>
<dbReference type="Proteomes" id="UP000176558">
    <property type="component" value="Unassembled WGS sequence"/>
</dbReference>
<organism evidence="1 2">
    <name type="scientific">Candidatus Zambryskibacteria bacterium RIFCSPLOWO2_12_FULL_39_23</name>
    <dbReference type="NCBI Taxonomy" id="1802776"/>
    <lineage>
        <taxon>Bacteria</taxon>
        <taxon>Candidatus Zambryskiibacteriota</taxon>
    </lineage>
</organism>
<evidence type="ECO:0000313" key="2">
    <source>
        <dbReference type="Proteomes" id="UP000176558"/>
    </source>
</evidence>
<dbReference type="AlphaFoldDB" id="A0A1G2URB9"/>
<comment type="caution">
    <text evidence="1">The sequence shown here is derived from an EMBL/GenBank/DDBJ whole genome shotgun (WGS) entry which is preliminary data.</text>
</comment>
<accession>A0A1G2URB9</accession>
<dbReference type="EMBL" id="MHWT01000026">
    <property type="protein sequence ID" value="OHB11903.1"/>
    <property type="molecule type" value="Genomic_DNA"/>
</dbReference>
<reference evidence="1 2" key="1">
    <citation type="journal article" date="2016" name="Nat. Commun.">
        <title>Thousands of microbial genomes shed light on interconnected biogeochemical processes in an aquifer system.</title>
        <authorList>
            <person name="Anantharaman K."/>
            <person name="Brown C.T."/>
            <person name="Hug L.A."/>
            <person name="Sharon I."/>
            <person name="Castelle C.J."/>
            <person name="Probst A.J."/>
            <person name="Thomas B.C."/>
            <person name="Singh A."/>
            <person name="Wilkins M.J."/>
            <person name="Karaoz U."/>
            <person name="Brodie E.L."/>
            <person name="Williams K.H."/>
            <person name="Hubbard S.S."/>
            <person name="Banfield J.F."/>
        </authorList>
    </citation>
    <scope>NUCLEOTIDE SEQUENCE [LARGE SCALE GENOMIC DNA]</scope>
</reference>
<proteinExistence type="predicted"/>
<name>A0A1G2URB9_9BACT</name>
<protein>
    <submittedName>
        <fullName evidence="1">Uncharacterized protein</fullName>
    </submittedName>
</protein>
<evidence type="ECO:0000313" key="1">
    <source>
        <dbReference type="EMBL" id="OHB11903.1"/>
    </source>
</evidence>
<gene>
    <name evidence="1" type="ORF">A3G99_01095</name>
</gene>